<keyword evidence="3" id="KW-0067">ATP-binding</keyword>
<feature type="domain" description="SF3 helicase" evidence="4">
    <location>
        <begin position="165"/>
        <end position="318"/>
    </location>
</feature>
<keyword evidence="1" id="KW-0547">Nucleotide-binding</keyword>
<protein>
    <recommendedName>
        <fullName evidence="4">SF3 helicase domain-containing protein</fullName>
    </recommendedName>
</protein>
<keyword evidence="2" id="KW-0378">Hydrolase</keyword>
<dbReference type="SUPFAM" id="SSF52540">
    <property type="entry name" value="P-loop containing nucleoside triphosphate hydrolases"/>
    <property type="match status" value="1"/>
</dbReference>
<dbReference type="InterPro" id="IPR014015">
    <property type="entry name" value="Helicase_SF3_DNA-vir"/>
</dbReference>
<dbReference type="SUPFAM" id="SSF46785">
    <property type="entry name" value="Winged helix' DNA-binding domain"/>
    <property type="match status" value="1"/>
</dbReference>
<dbReference type="InterPro" id="IPR045455">
    <property type="entry name" value="NrS-1_pol-like_helicase"/>
</dbReference>
<dbReference type="Proteomes" id="UP000241986">
    <property type="component" value="Unassembled WGS sequence"/>
</dbReference>
<evidence type="ECO:0000259" key="4">
    <source>
        <dbReference type="PROSITE" id="PS51206"/>
    </source>
</evidence>
<evidence type="ECO:0000256" key="1">
    <source>
        <dbReference type="ARBA" id="ARBA00022741"/>
    </source>
</evidence>
<dbReference type="PROSITE" id="PS51206">
    <property type="entry name" value="SF3_HELICASE_1"/>
    <property type="match status" value="1"/>
</dbReference>
<dbReference type="SMART" id="SM00885">
    <property type="entry name" value="D5_N"/>
    <property type="match status" value="1"/>
</dbReference>
<dbReference type="EMBL" id="PZKL01000001">
    <property type="protein sequence ID" value="PTH83068.1"/>
    <property type="molecule type" value="Genomic_DNA"/>
</dbReference>
<dbReference type="InterPro" id="IPR014818">
    <property type="entry name" value="Phage/plasmid_primase_P4_C"/>
</dbReference>
<dbReference type="GO" id="GO:0005524">
    <property type="term" value="F:ATP binding"/>
    <property type="evidence" value="ECO:0007669"/>
    <property type="project" value="UniProtKB-KW"/>
</dbReference>
<proteinExistence type="predicted"/>
<dbReference type="RefSeq" id="WP_107682151.1">
    <property type="nucleotide sequence ID" value="NZ_CAWQUB010000001.1"/>
</dbReference>
<dbReference type="Pfam" id="PF19263">
    <property type="entry name" value="DUF5906"/>
    <property type="match status" value="1"/>
</dbReference>
<evidence type="ECO:0000313" key="6">
    <source>
        <dbReference type="Proteomes" id="UP000241986"/>
    </source>
</evidence>
<dbReference type="InterPro" id="IPR051620">
    <property type="entry name" value="ORF904-like_C"/>
</dbReference>
<dbReference type="InterPro" id="IPR027417">
    <property type="entry name" value="P-loop_NTPase"/>
</dbReference>
<evidence type="ECO:0000256" key="2">
    <source>
        <dbReference type="ARBA" id="ARBA00022801"/>
    </source>
</evidence>
<evidence type="ECO:0000313" key="5">
    <source>
        <dbReference type="EMBL" id="PTH83068.1"/>
    </source>
</evidence>
<dbReference type="GO" id="GO:0016787">
    <property type="term" value="F:hydrolase activity"/>
    <property type="evidence" value="ECO:0007669"/>
    <property type="project" value="UniProtKB-KW"/>
</dbReference>
<organism evidence="5 6">
    <name type="scientific">Aeromonas veronii</name>
    <dbReference type="NCBI Taxonomy" id="654"/>
    <lineage>
        <taxon>Bacteria</taxon>
        <taxon>Pseudomonadati</taxon>
        <taxon>Pseudomonadota</taxon>
        <taxon>Gammaproteobacteria</taxon>
        <taxon>Aeromonadales</taxon>
        <taxon>Aeromonadaceae</taxon>
        <taxon>Aeromonas</taxon>
    </lineage>
</organism>
<dbReference type="Pfam" id="PF08706">
    <property type="entry name" value="D5_N"/>
    <property type="match status" value="1"/>
</dbReference>
<dbReference type="InterPro" id="IPR036388">
    <property type="entry name" value="WH-like_DNA-bd_sf"/>
</dbReference>
<accession>A0A2T4N8B0</accession>
<comment type="caution">
    <text evidence="5">The sequence shown here is derived from an EMBL/GenBank/DDBJ whole genome shotgun (WGS) entry which is preliminary data.</text>
</comment>
<dbReference type="InterPro" id="IPR036390">
    <property type="entry name" value="WH_DNA-bd_sf"/>
</dbReference>
<dbReference type="PANTHER" id="PTHR35372">
    <property type="entry name" value="ATP BINDING PROTEIN-RELATED"/>
    <property type="match status" value="1"/>
</dbReference>
<dbReference type="AlphaFoldDB" id="A0A2T4N8B0"/>
<reference evidence="5 6" key="1">
    <citation type="submission" date="2018-03" db="EMBL/GenBank/DDBJ databases">
        <title>Aeromonas veronii whole genome sequencing and analysis.</title>
        <authorList>
            <person name="Xie H."/>
            <person name="Liu T."/>
            <person name="Wang K."/>
        </authorList>
    </citation>
    <scope>NUCLEOTIDE SEQUENCE [LARGE SCALE GENOMIC DNA]</scope>
    <source>
        <strain evidence="5 6">XH.VA.1</strain>
    </source>
</reference>
<dbReference type="Gene3D" id="3.40.50.300">
    <property type="entry name" value="P-loop containing nucleotide triphosphate hydrolases"/>
    <property type="match status" value="1"/>
</dbReference>
<sequence length="465" mass="52266">MSEKYGRVDDRRQSEATIIDLKSTNQQARILSEHLGSVKVDLLSSYVYRYTGSFWEYMSDARLRRELAGIFERNHLSFSSSKLEMVVHTMKDIIPEIPVSDDELIGFSNGVYDMATNQFRTHDPDDGLLAHNGIIYTAANSAESIQVHAPNFFKWLSYAAEGCMDKMDRITAALFMVLTHRYDWQLFLEVTGSGGSGKSIMANLCALLVGSRNIGSSSMRLLDSDFGLEGLWDKRLILLPDQPKYIGDGAILKAITGGDAVAINRKGKPMFSAKVRAVVLVTNNAPMEMTERNGGIARRRVIFSFNNVVTDEDSQIESKISNELPVIIRYLLSQYPEPMKAKRQLLAQRGSMDAIVVKREADPLFDLCTMVEFMPKANGLRMGGKTDIKREPHKFFYHLYLSYMHYHGIDNTLSVNAVSRALKQIAKELGSEYRVRSSNGTVTNIVLTKRGDEFLLGATDYMESE</sequence>
<dbReference type="PANTHER" id="PTHR35372:SF2">
    <property type="entry name" value="SF3 HELICASE DOMAIN-CONTAINING PROTEIN"/>
    <property type="match status" value="1"/>
</dbReference>
<dbReference type="Gene3D" id="1.10.10.10">
    <property type="entry name" value="Winged helix-like DNA-binding domain superfamily/Winged helix DNA-binding domain"/>
    <property type="match status" value="1"/>
</dbReference>
<evidence type="ECO:0000256" key="3">
    <source>
        <dbReference type="ARBA" id="ARBA00022840"/>
    </source>
</evidence>
<name>A0A2T4N8B0_AERVE</name>
<gene>
    <name evidence="5" type="ORF">DAA48_00025</name>
</gene>